<name>A0A0D6JD04_9HYPH</name>
<organism evidence="2 3">
    <name type="scientific">Candidatus Filomicrobium marinum</name>
    <dbReference type="NCBI Taxonomy" id="1608628"/>
    <lineage>
        <taxon>Bacteria</taxon>
        <taxon>Pseudomonadati</taxon>
        <taxon>Pseudomonadota</taxon>
        <taxon>Alphaproteobacteria</taxon>
        <taxon>Hyphomicrobiales</taxon>
        <taxon>Hyphomicrobiaceae</taxon>
        <taxon>Filomicrobium</taxon>
    </lineage>
</organism>
<protein>
    <submittedName>
        <fullName evidence="2">Uncharacterized protein</fullName>
    </submittedName>
</protein>
<gene>
    <name evidence="2" type="ORF">YBN1229_v1_1026</name>
</gene>
<keyword evidence="1" id="KW-0472">Membrane</keyword>
<dbReference type="Proteomes" id="UP000033187">
    <property type="component" value="Chromosome 1"/>
</dbReference>
<proteinExistence type="predicted"/>
<dbReference type="KEGG" id="fil:BN1229_v1_1022"/>
<evidence type="ECO:0000256" key="1">
    <source>
        <dbReference type="SAM" id="Phobius"/>
    </source>
</evidence>
<feature type="transmembrane region" description="Helical" evidence="1">
    <location>
        <begin position="69"/>
        <end position="86"/>
    </location>
</feature>
<feature type="transmembrane region" description="Helical" evidence="1">
    <location>
        <begin position="23"/>
        <end position="49"/>
    </location>
</feature>
<dbReference type="AlphaFoldDB" id="A0A0D6JD04"/>
<sequence length="93" mass="10394">MSVKTTLVLPGKKLSVPRFFKRLIQIASAVALTALVVLAVVVGNGLLVAKGKTFKGFDTWLAFIYRTDILATMILTAVVTVLFVYWQRDHERR</sequence>
<keyword evidence="1" id="KW-1133">Transmembrane helix</keyword>
<dbReference type="OrthoDB" id="7933078at2"/>
<evidence type="ECO:0000313" key="3">
    <source>
        <dbReference type="Proteomes" id="UP000033187"/>
    </source>
</evidence>
<keyword evidence="1" id="KW-0812">Transmembrane</keyword>
<evidence type="ECO:0000313" key="2">
    <source>
        <dbReference type="EMBL" id="CPR16924.1"/>
    </source>
</evidence>
<keyword evidence="3" id="KW-1185">Reference proteome</keyword>
<reference evidence="3" key="1">
    <citation type="submission" date="2015-02" db="EMBL/GenBank/DDBJ databases">
        <authorList>
            <person name="Chooi Y.-H."/>
        </authorList>
    </citation>
    <scope>NUCLEOTIDE SEQUENCE [LARGE SCALE GENOMIC DNA]</scope>
    <source>
        <strain evidence="3">strain Y</strain>
    </source>
</reference>
<dbReference type="EMBL" id="LN829119">
    <property type="protein sequence ID" value="CPR16924.1"/>
    <property type="molecule type" value="Genomic_DNA"/>
</dbReference>
<accession>A0A0D6JD04</accession>
<dbReference type="RefSeq" id="WP_046477078.1">
    <property type="nucleotide sequence ID" value="NZ_LN829118.1"/>
</dbReference>
<dbReference type="KEGG" id="fiy:BN1229_v1_1026"/>